<evidence type="ECO:0000313" key="2">
    <source>
        <dbReference type="Proteomes" id="UP000193900"/>
    </source>
</evidence>
<reference evidence="1 2" key="1">
    <citation type="submission" date="2017-03" db="EMBL/GenBank/DDBJ databases">
        <authorList>
            <person name="Afonso C.L."/>
            <person name="Miller P.J."/>
            <person name="Scott M.A."/>
            <person name="Spackman E."/>
            <person name="Goraichik I."/>
            <person name="Dimitrov K.M."/>
            <person name="Suarez D.L."/>
            <person name="Swayne D.E."/>
        </authorList>
    </citation>
    <scope>NUCLEOTIDE SEQUENCE [LARGE SCALE GENOMIC DNA]</scope>
    <source>
        <strain evidence="1 2">CECT 7023</strain>
    </source>
</reference>
<protein>
    <submittedName>
        <fullName evidence="1">Uncharacterized protein</fullName>
    </submittedName>
</protein>
<dbReference type="Proteomes" id="UP000193900">
    <property type="component" value="Unassembled WGS sequence"/>
</dbReference>
<dbReference type="EMBL" id="FWFZ01000012">
    <property type="protein sequence ID" value="SLN56243.1"/>
    <property type="molecule type" value="Genomic_DNA"/>
</dbReference>
<organism evidence="1 2">
    <name type="scientific">Roseisalinus antarcticus</name>
    <dbReference type="NCBI Taxonomy" id="254357"/>
    <lineage>
        <taxon>Bacteria</taxon>
        <taxon>Pseudomonadati</taxon>
        <taxon>Pseudomonadota</taxon>
        <taxon>Alphaproteobacteria</taxon>
        <taxon>Rhodobacterales</taxon>
        <taxon>Roseobacteraceae</taxon>
        <taxon>Roseisalinus</taxon>
    </lineage>
</organism>
<name>A0A1Y5TAY3_9RHOB</name>
<gene>
    <name evidence="1" type="ORF">ROA7023_02540</name>
</gene>
<accession>A0A1Y5TAY3</accession>
<sequence length="53" mass="5707">MLGHFQRIALTGPVMEDNVATIRAIWLPGHIPRGPVTLAIPVHAGRALRAEAN</sequence>
<proteinExistence type="predicted"/>
<keyword evidence="2" id="KW-1185">Reference proteome</keyword>
<dbReference type="AlphaFoldDB" id="A0A1Y5TAY3"/>
<evidence type="ECO:0000313" key="1">
    <source>
        <dbReference type="EMBL" id="SLN56243.1"/>
    </source>
</evidence>